<keyword evidence="3 5" id="KW-1133">Transmembrane helix</keyword>
<evidence type="ECO:0000313" key="7">
    <source>
        <dbReference type="EMBL" id="KAK1162705.1"/>
    </source>
</evidence>
<evidence type="ECO:0000313" key="8">
    <source>
        <dbReference type="Proteomes" id="UP001230051"/>
    </source>
</evidence>
<dbReference type="Gene3D" id="1.20.1070.10">
    <property type="entry name" value="Rhodopsin 7-helix transmembrane proteins"/>
    <property type="match status" value="1"/>
</dbReference>
<sequence>MDVPPSLHFLVCSFRSLLFNGSITFEKTAGIFNNSHLRSEMLAELMKEWRQHLPLWQMKMLLICPIACFVAVWLVIPLILLAIFSNPRIRQETRYLLLANLLLSDLIYVSLYTLGTCFNVGYLLMSKEACACQLFFLGVSYCAGVLSTKAMVLDISLAVLLPLRYSSLCPISRTKKVILLTWIFSCILPCVSIIFFMTVQEENICTMNICSLPLLIAHTMNSYKPLRMFHVVSVTGMLMCLGLILGCYIMLYCKTKQSGIWTGFFARAKGTFLIHYILLFLSFCPLLLIVVETLLYSNDLMEIRTGMWVTLTNCNMLMMLPKALTPYLYGFRYKEISKPLKAFYRLKCPRHAVSPVTANPE</sequence>
<feature type="transmembrane region" description="Helical" evidence="5">
    <location>
        <begin position="308"/>
        <end position="329"/>
    </location>
</feature>
<keyword evidence="7" id="KW-0675">Receptor</keyword>
<dbReference type="Proteomes" id="UP001230051">
    <property type="component" value="Unassembled WGS sequence"/>
</dbReference>
<evidence type="ECO:0000256" key="3">
    <source>
        <dbReference type="ARBA" id="ARBA00022989"/>
    </source>
</evidence>
<evidence type="ECO:0000256" key="4">
    <source>
        <dbReference type="ARBA" id="ARBA00023136"/>
    </source>
</evidence>
<dbReference type="Pfam" id="PF00001">
    <property type="entry name" value="7tm_1"/>
    <property type="match status" value="1"/>
</dbReference>
<dbReference type="InterPro" id="IPR052921">
    <property type="entry name" value="GPCR1_Superfamily_Member"/>
</dbReference>
<dbReference type="AlphaFoldDB" id="A0AAD8FZ72"/>
<feature type="transmembrane region" description="Helical" evidence="5">
    <location>
        <begin position="228"/>
        <end position="251"/>
    </location>
</feature>
<keyword evidence="2 5" id="KW-0812">Transmembrane</keyword>
<dbReference type="PANTHER" id="PTHR26451">
    <property type="entry name" value="G_PROTEIN_RECEP_F1_2 DOMAIN-CONTAINING PROTEIN"/>
    <property type="match status" value="1"/>
</dbReference>
<dbReference type="GO" id="GO:0004984">
    <property type="term" value="F:olfactory receptor activity"/>
    <property type="evidence" value="ECO:0007669"/>
    <property type="project" value="TreeGrafter"/>
</dbReference>
<keyword evidence="8" id="KW-1185">Reference proteome</keyword>
<feature type="transmembrane region" description="Helical" evidence="5">
    <location>
        <begin position="177"/>
        <end position="197"/>
    </location>
</feature>
<dbReference type="PROSITE" id="PS50262">
    <property type="entry name" value="G_PROTEIN_RECEP_F1_2"/>
    <property type="match status" value="1"/>
</dbReference>
<reference evidence="7" key="1">
    <citation type="submission" date="2022-02" db="EMBL/GenBank/DDBJ databases">
        <title>Atlantic sturgeon de novo genome assembly.</title>
        <authorList>
            <person name="Stock M."/>
            <person name="Klopp C."/>
            <person name="Guiguen Y."/>
            <person name="Cabau C."/>
            <person name="Parinello H."/>
            <person name="Santidrian Yebra-Pimentel E."/>
            <person name="Kuhl H."/>
            <person name="Dirks R.P."/>
            <person name="Guessner J."/>
            <person name="Wuertz S."/>
            <person name="Du K."/>
            <person name="Schartl M."/>
        </authorList>
    </citation>
    <scope>NUCLEOTIDE SEQUENCE</scope>
    <source>
        <strain evidence="7">STURGEONOMICS-FGT-2020</strain>
        <tissue evidence="7">Whole blood</tissue>
    </source>
</reference>
<dbReference type="SUPFAM" id="SSF81321">
    <property type="entry name" value="Family A G protein-coupled receptor-like"/>
    <property type="match status" value="1"/>
</dbReference>
<feature type="transmembrane region" description="Helical" evidence="5">
    <location>
        <begin position="272"/>
        <end position="296"/>
    </location>
</feature>
<feature type="transmembrane region" description="Helical" evidence="5">
    <location>
        <begin position="60"/>
        <end position="83"/>
    </location>
</feature>
<dbReference type="GO" id="GO:0004930">
    <property type="term" value="F:G protein-coupled receptor activity"/>
    <property type="evidence" value="ECO:0007669"/>
    <property type="project" value="InterPro"/>
</dbReference>
<evidence type="ECO:0000259" key="6">
    <source>
        <dbReference type="PROSITE" id="PS50262"/>
    </source>
</evidence>
<name>A0AAD8FZ72_ACIOX</name>
<dbReference type="InterPro" id="IPR017452">
    <property type="entry name" value="GPCR_Rhodpsn_7TM"/>
</dbReference>
<proteinExistence type="predicted"/>
<feature type="transmembrane region" description="Helical" evidence="5">
    <location>
        <begin position="95"/>
        <end position="114"/>
    </location>
</feature>
<accession>A0AAD8FZ72</accession>
<protein>
    <submittedName>
        <fullName evidence="7">G-protein coupled receptor 148</fullName>
    </submittedName>
</protein>
<dbReference type="InterPro" id="IPR000276">
    <property type="entry name" value="GPCR_Rhodpsn"/>
</dbReference>
<dbReference type="GO" id="GO:0016020">
    <property type="term" value="C:membrane"/>
    <property type="evidence" value="ECO:0007669"/>
    <property type="project" value="UniProtKB-SubCell"/>
</dbReference>
<dbReference type="PANTHER" id="PTHR26451:SF928">
    <property type="entry name" value="G-PROTEIN COUPLED RECEPTOR 148-RELATED"/>
    <property type="match status" value="1"/>
</dbReference>
<comment type="caution">
    <text evidence="7">The sequence shown here is derived from an EMBL/GenBank/DDBJ whole genome shotgun (WGS) entry which is preliminary data.</text>
</comment>
<dbReference type="EMBL" id="JAGXEW010000016">
    <property type="protein sequence ID" value="KAK1162705.1"/>
    <property type="molecule type" value="Genomic_DNA"/>
</dbReference>
<feature type="domain" description="G-protein coupled receptors family 1 profile" evidence="6">
    <location>
        <begin position="75"/>
        <end position="329"/>
    </location>
</feature>
<evidence type="ECO:0000256" key="1">
    <source>
        <dbReference type="ARBA" id="ARBA00004370"/>
    </source>
</evidence>
<evidence type="ECO:0000256" key="5">
    <source>
        <dbReference type="SAM" id="Phobius"/>
    </source>
</evidence>
<keyword evidence="4 5" id="KW-0472">Membrane</keyword>
<dbReference type="CDD" id="cd00637">
    <property type="entry name" value="7tm_classA_rhodopsin-like"/>
    <property type="match status" value="1"/>
</dbReference>
<organism evidence="7 8">
    <name type="scientific">Acipenser oxyrinchus oxyrinchus</name>
    <dbReference type="NCBI Taxonomy" id="40147"/>
    <lineage>
        <taxon>Eukaryota</taxon>
        <taxon>Metazoa</taxon>
        <taxon>Chordata</taxon>
        <taxon>Craniata</taxon>
        <taxon>Vertebrata</taxon>
        <taxon>Euteleostomi</taxon>
        <taxon>Actinopterygii</taxon>
        <taxon>Chondrostei</taxon>
        <taxon>Acipenseriformes</taxon>
        <taxon>Acipenseridae</taxon>
        <taxon>Acipenser</taxon>
    </lineage>
</organism>
<gene>
    <name evidence="7" type="primary">GPR148</name>
    <name evidence="7" type="ORF">AOXY_G17618</name>
</gene>
<evidence type="ECO:0000256" key="2">
    <source>
        <dbReference type="ARBA" id="ARBA00022692"/>
    </source>
</evidence>
<dbReference type="GO" id="GO:0005549">
    <property type="term" value="F:odorant binding"/>
    <property type="evidence" value="ECO:0007669"/>
    <property type="project" value="TreeGrafter"/>
</dbReference>
<feature type="transmembrane region" description="Helical" evidence="5">
    <location>
        <begin position="134"/>
        <end position="165"/>
    </location>
</feature>
<comment type="subcellular location">
    <subcellularLocation>
        <location evidence="1">Membrane</location>
    </subcellularLocation>
</comment>